<evidence type="ECO:0000256" key="2">
    <source>
        <dbReference type="ARBA" id="ARBA00022912"/>
    </source>
</evidence>
<dbReference type="InterPro" id="IPR000340">
    <property type="entry name" value="Dual-sp_phosphatase_cat-dom"/>
</dbReference>
<accession>A0A5C5Y680</accession>
<keyword evidence="1" id="KW-0378">Hydrolase</keyword>
<dbReference type="Proteomes" id="UP000317238">
    <property type="component" value="Unassembled WGS sequence"/>
</dbReference>
<gene>
    <name evidence="7" type="ORF">Pan14r_20470</name>
</gene>
<keyword evidence="4" id="KW-1133">Transmembrane helix</keyword>
<dbReference type="GO" id="GO:0004721">
    <property type="term" value="F:phosphoprotein phosphatase activity"/>
    <property type="evidence" value="ECO:0007669"/>
    <property type="project" value="UniProtKB-KW"/>
</dbReference>
<evidence type="ECO:0000256" key="3">
    <source>
        <dbReference type="SAM" id="MobiDB-lite"/>
    </source>
</evidence>
<keyword evidence="2" id="KW-0904">Protein phosphatase</keyword>
<evidence type="ECO:0000313" key="8">
    <source>
        <dbReference type="Proteomes" id="UP000317238"/>
    </source>
</evidence>
<feature type="transmembrane region" description="Helical" evidence="4">
    <location>
        <begin position="6"/>
        <end position="26"/>
    </location>
</feature>
<evidence type="ECO:0000256" key="1">
    <source>
        <dbReference type="ARBA" id="ARBA00022801"/>
    </source>
</evidence>
<dbReference type="SUPFAM" id="SSF52799">
    <property type="entry name" value="(Phosphotyrosine protein) phosphatases II"/>
    <property type="match status" value="1"/>
</dbReference>
<name>A0A5C5Y680_9PLAN</name>
<dbReference type="PROSITE" id="PS00383">
    <property type="entry name" value="TYR_PHOSPHATASE_1"/>
    <property type="match status" value="1"/>
</dbReference>
<protein>
    <recommendedName>
        <fullName evidence="9">Dual specificity phosphatase, catalytic domain</fullName>
    </recommendedName>
</protein>
<dbReference type="SMART" id="SM00195">
    <property type="entry name" value="DSPc"/>
    <property type="match status" value="1"/>
</dbReference>
<proteinExistence type="predicted"/>
<evidence type="ECO:0000259" key="6">
    <source>
        <dbReference type="PROSITE" id="PS50056"/>
    </source>
</evidence>
<keyword evidence="4" id="KW-0472">Membrane</keyword>
<dbReference type="OrthoDB" id="9806482at2"/>
<dbReference type="PANTHER" id="PTHR46274">
    <property type="entry name" value="PHOSPHATIDYLINOSITOL PHOSPHATASE"/>
    <property type="match status" value="1"/>
</dbReference>
<feature type="domain" description="Tyrosine-protein phosphatase" evidence="5">
    <location>
        <begin position="35"/>
        <end position="183"/>
    </location>
</feature>
<dbReference type="InterPro" id="IPR000387">
    <property type="entry name" value="Tyr_Pase_dom"/>
</dbReference>
<dbReference type="EMBL" id="SJPL01000001">
    <property type="protein sequence ID" value="TWT69755.1"/>
    <property type="molecule type" value="Genomic_DNA"/>
</dbReference>
<dbReference type="Pfam" id="PF00782">
    <property type="entry name" value="DSPc"/>
    <property type="match status" value="1"/>
</dbReference>
<dbReference type="AlphaFoldDB" id="A0A5C5Y680"/>
<dbReference type="FunFam" id="3.90.190.10:FF:000157">
    <property type="entry name" value="Protein-tyrosine phosphatase"/>
    <property type="match status" value="1"/>
</dbReference>
<dbReference type="PROSITE" id="PS50056">
    <property type="entry name" value="TYR_PHOSPHATASE_2"/>
    <property type="match status" value="1"/>
</dbReference>
<dbReference type="RefSeq" id="WP_145300038.1">
    <property type="nucleotide sequence ID" value="NZ_CP036319.1"/>
</dbReference>
<dbReference type="InterPro" id="IPR016130">
    <property type="entry name" value="Tyr_Pase_AS"/>
</dbReference>
<dbReference type="Gene3D" id="3.90.190.10">
    <property type="entry name" value="Protein tyrosine phosphatase superfamily"/>
    <property type="match status" value="1"/>
</dbReference>
<dbReference type="InterPro" id="IPR029021">
    <property type="entry name" value="Prot-tyrosine_phosphatase-like"/>
</dbReference>
<organism evidence="7 8">
    <name type="scientific">Crateriforma conspicua</name>
    <dbReference type="NCBI Taxonomy" id="2527996"/>
    <lineage>
        <taxon>Bacteria</taxon>
        <taxon>Pseudomonadati</taxon>
        <taxon>Planctomycetota</taxon>
        <taxon>Planctomycetia</taxon>
        <taxon>Planctomycetales</taxon>
        <taxon>Planctomycetaceae</taxon>
        <taxon>Crateriforma</taxon>
    </lineage>
</organism>
<evidence type="ECO:0008006" key="9">
    <source>
        <dbReference type="Google" id="ProtNLM"/>
    </source>
</evidence>
<keyword evidence="4" id="KW-0812">Transmembrane</keyword>
<evidence type="ECO:0000259" key="5">
    <source>
        <dbReference type="PROSITE" id="PS50054"/>
    </source>
</evidence>
<dbReference type="InterPro" id="IPR020422">
    <property type="entry name" value="TYR_PHOSPHATASE_DUAL_dom"/>
</dbReference>
<dbReference type="PROSITE" id="PS50054">
    <property type="entry name" value="TYR_PHOSPHATASE_DUAL"/>
    <property type="match status" value="1"/>
</dbReference>
<comment type="caution">
    <text evidence="7">The sequence shown here is derived from an EMBL/GenBank/DDBJ whole genome shotgun (WGS) entry which is preliminary data.</text>
</comment>
<feature type="region of interest" description="Disordered" evidence="3">
    <location>
        <begin position="179"/>
        <end position="198"/>
    </location>
</feature>
<evidence type="ECO:0000256" key="4">
    <source>
        <dbReference type="SAM" id="Phobius"/>
    </source>
</evidence>
<sequence>MSSVPWWRRFYATAVFYPTLAWNYLLGRVLKTRRWWDFVDTNVIVGARPFPRDVSNLNEAGVRAVVNTCEEYAGPIVEYDQFGIDQLHIPTTDFTHPRLEDVRIAVDFIQSYVSENKTVYVHCKAGRARSATVVMCWLIQYRGMTAEQAQQALLKARPHVNPHLYRRPVVTQFVQSLGDDASDHSPAASTAVTGEPHR</sequence>
<keyword evidence="8" id="KW-1185">Reference proteome</keyword>
<dbReference type="PANTHER" id="PTHR46274:SF6">
    <property type="entry name" value="TYR_PHOSPHATASE_2 DOMAIN-CONTAINING PROTEIN"/>
    <property type="match status" value="1"/>
</dbReference>
<feature type="domain" description="Tyrosine specific protein phosphatases" evidence="6">
    <location>
        <begin position="100"/>
        <end position="160"/>
    </location>
</feature>
<reference evidence="7 8" key="1">
    <citation type="submission" date="2019-02" db="EMBL/GenBank/DDBJ databases">
        <title>Deep-cultivation of Planctomycetes and their phenomic and genomic characterization uncovers novel biology.</title>
        <authorList>
            <person name="Wiegand S."/>
            <person name="Jogler M."/>
            <person name="Boedeker C."/>
            <person name="Pinto D."/>
            <person name="Vollmers J."/>
            <person name="Rivas-Marin E."/>
            <person name="Kohn T."/>
            <person name="Peeters S.H."/>
            <person name="Heuer A."/>
            <person name="Rast P."/>
            <person name="Oberbeckmann S."/>
            <person name="Bunk B."/>
            <person name="Jeske O."/>
            <person name="Meyerdierks A."/>
            <person name="Storesund J.E."/>
            <person name="Kallscheuer N."/>
            <person name="Luecker S."/>
            <person name="Lage O.M."/>
            <person name="Pohl T."/>
            <person name="Merkel B.J."/>
            <person name="Hornburger P."/>
            <person name="Mueller R.-W."/>
            <person name="Bruemmer F."/>
            <person name="Labrenz M."/>
            <person name="Spormann A.M."/>
            <person name="Op Den Camp H."/>
            <person name="Overmann J."/>
            <person name="Amann R."/>
            <person name="Jetten M.S.M."/>
            <person name="Mascher T."/>
            <person name="Medema M.H."/>
            <person name="Devos D.P."/>
            <person name="Kaster A.-K."/>
            <person name="Ovreas L."/>
            <person name="Rohde M."/>
            <person name="Galperin M.Y."/>
            <person name="Jogler C."/>
        </authorList>
    </citation>
    <scope>NUCLEOTIDE SEQUENCE [LARGE SCALE GENOMIC DNA]</scope>
    <source>
        <strain evidence="7 8">Pan14r</strain>
    </source>
</reference>
<evidence type="ECO:0000313" key="7">
    <source>
        <dbReference type="EMBL" id="TWT69755.1"/>
    </source>
</evidence>